<evidence type="ECO:0000313" key="6">
    <source>
        <dbReference type="Proteomes" id="UP001060024"/>
    </source>
</evidence>
<name>A0A9E7PPF5_9VIRU</name>
<evidence type="ECO:0000313" key="4">
    <source>
        <dbReference type="Proteomes" id="UP000501740"/>
    </source>
</evidence>
<dbReference type="Proteomes" id="UP001060024">
    <property type="component" value="Segment"/>
</dbReference>
<evidence type="ECO:0000313" key="1">
    <source>
        <dbReference type="EMBL" id="QJE49134.1"/>
    </source>
</evidence>
<dbReference type="EMBL" id="MK681855">
    <property type="protein sequence ID" value="QJE49134.1"/>
    <property type="molecule type" value="Genomic_DNA"/>
</dbReference>
<reference evidence="3" key="2">
    <citation type="submission" date="2021-02" db="EMBL/GenBank/DDBJ databases">
        <authorList>
            <person name="Chen J."/>
            <person name="Hu H."/>
            <person name="Huang J."/>
            <person name="Yan X."/>
        </authorList>
    </citation>
    <scope>NUCLEOTIDE SEQUENCE</scope>
    <source>
        <strain evidence="3">GDOU</strain>
    </source>
</reference>
<reference evidence="4 5" key="1">
    <citation type="submission" date="2019-03" db="EMBL/GenBank/DDBJ databases">
        <authorList>
            <person name="Winters A.D."/>
            <person name="Faisal M."/>
        </authorList>
    </citation>
    <scope>NUCLEOTIDE SEQUENCE [LARGE SCALE GENOMIC DNA]</scope>
    <source>
        <strain evidence="1 5">Alleghany 12-343</strain>
        <strain evidence="2 4">Pine 14-204</strain>
    </source>
</reference>
<evidence type="ECO:0000313" key="2">
    <source>
        <dbReference type="EMBL" id="QJE49221.1"/>
    </source>
</evidence>
<dbReference type="EMBL" id="MW630113">
    <property type="protein sequence ID" value="UUY86262.1"/>
    <property type="molecule type" value="Genomic_DNA"/>
</dbReference>
<evidence type="ECO:0000313" key="3">
    <source>
        <dbReference type="EMBL" id="UUY86262.1"/>
    </source>
</evidence>
<protein>
    <submittedName>
        <fullName evidence="2">AAA-ATPase</fullName>
    </submittedName>
</protein>
<gene>
    <name evidence="1" type="ORF">LMBV_071</name>
    <name evidence="2" type="ORF">LMBV_072</name>
</gene>
<sequence length="281" mass="31009">MDFTLLLNDISAWECAREKAVSFTSSPPVKPKALPKPKTRRISKRSAYDLMPESLDERLRVRVANVYNSLWPLDKTRPTVEKQAILLCLVVMADPSIHVTNLAKEMRVKGGRLKLASLEAVRASRAVSARPPALGVLEKYRSVCAAAAAVVVSKAGLSEGCWSLDVTCLGIAMCCANYSEPFRTVWKNVLERLCPYAPEALLRQEYGPTFECLLCPDVMSSALERATGVKVSGTKLGDSADWIAEFAARGQELVKSTVQGLYLKSAKNLLRMLVYEKYFCV</sequence>
<organism evidence="3 6">
    <name type="scientific">Largemouth bass virus</name>
    <dbReference type="NCBI Taxonomy" id="176656"/>
    <lineage>
        <taxon>Viruses</taxon>
        <taxon>Varidnaviria</taxon>
        <taxon>Bamfordvirae</taxon>
        <taxon>Nucleocytoviricota</taxon>
        <taxon>Megaviricetes</taxon>
        <taxon>Pimascovirales</taxon>
        <taxon>Pimascovirales incertae sedis</taxon>
        <taxon>Iridoviridae</taxon>
        <taxon>Alphairidovirinae</taxon>
        <taxon>Ranavirus</taxon>
        <taxon>Ranavirus micropterus1</taxon>
        <taxon>Santee-Cooper ranavirus</taxon>
    </lineage>
</organism>
<dbReference type="Proteomes" id="UP000503328">
    <property type="component" value="Segment"/>
</dbReference>
<accession>A0A9E7PPF5</accession>
<proteinExistence type="predicted"/>
<dbReference type="Proteomes" id="UP000501740">
    <property type="component" value="Segment"/>
</dbReference>
<dbReference type="EMBL" id="MK681856">
    <property type="protein sequence ID" value="QJE49221.1"/>
    <property type="molecule type" value="Genomic_DNA"/>
</dbReference>
<evidence type="ECO:0000313" key="5">
    <source>
        <dbReference type="Proteomes" id="UP000503328"/>
    </source>
</evidence>